<feature type="domain" description="RNA polymerase sigma factor 70 region 4 type 2" evidence="7">
    <location>
        <begin position="113"/>
        <end position="164"/>
    </location>
</feature>
<dbReference type="CDD" id="cd06171">
    <property type="entry name" value="Sigma70_r4"/>
    <property type="match status" value="1"/>
</dbReference>
<dbReference type="Gene3D" id="1.10.1740.10">
    <property type="match status" value="1"/>
</dbReference>
<dbReference type="EMBL" id="LAZR01053237">
    <property type="protein sequence ID" value="KKK81183.1"/>
    <property type="molecule type" value="Genomic_DNA"/>
</dbReference>
<dbReference type="Pfam" id="PF04542">
    <property type="entry name" value="Sigma70_r2"/>
    <property type="match status" value="1"/>
</dbReference>
<dbReference type="NCBIfam" id="TIGR02937">
    <property type="entry name" value="sigma70-ECF"/>
    <property type="match status" value="1"/>
</dbReference>
<dbReference type="SUPFAM" id="SSF88946">
    <property type="entry name" value="Sigma2 domain of RNA polymerase sigma factors"/>
    <property type="match status" value="1"/>
</dbReference>
<proteinExistence type="inferred from homology"/>
<keyword evidence="4" id="KW-0238">DNA-binding</keyword>
<evidence type="ECO:0000259" key="7">
    <source>
        <dbReference type="Pfam" id="PF08281"/>
    </source>
</evidence>
<evidence type="ECO:0008006" key="9">
    <source>
        <dbReference type="Google" id="ProtNLM"/>
    </source>
</evidence>
<comment type="similarity">
    <text evidence="1">Belongs to the sigma-70 factor family. ECF subfamily.</text>
</comment>
<dbReference type="InterPro" id="IPR013325">
    <property type="entry name" value="RNA_pol_sigma_r2"/>
</dbReference>
<evidence type="ECO:0000313" key="8">
    <source>
        <dbReference type="EMBL" id="KKK81183.1"/>
    </source>
</evidence>
<dbReference type="InterPro" id="IPR014284">
    <property type="entry name" value="RNA_pol_sigma-70_dom"/>
</dbReference>
<protein>
    <recommendedName>
        <fullName evidence="9">HTH luxR-type domain-containing protein</fullName>
    </recommendedName>
</protein>
<dbReference type="SUPFAM" id="SSF88659">
    <property type="entry name" value="Sigma3 and sigma4 domains of RNA polymerase sigma factors"/>
    <property type="match status" value="1"/>
</dbReference>
<evidence type="ECO:0000256" key="3">
    <source>
        <dbReference type="ARBA" id="ARBA00023082"/>
    </source>
</evidence>
<keyword evidence="3" id="KW-0731">Sigma factor</keyword>
<dbReference type="AlphaFoldDB" id="A0A0F8YIF7"/>
<keyword evidence="2" id="KW-0805">Transcription regulation</keyword>
<evidence type="ECO:0000256" key="4">
    <source>
        <dbReference type="ARBA" id="ARBA00023125"/>
    </source>
</evidence>
<reference evidence="8" key="1">
    <citation type="journal article" date="2015" name="Nature">
        <title>Complex archaea that bridge the gap between prokaryotes and eukaryotes.</title>
        <authorList>
            <person name="Spang A."/>
            <person name="Saw J.H."/>
            <person name="Jorgensen S.L."/>
            <person name="Zaremba-Niedzwiedzka K."/>
            <person name="Martijn J."/>
            <person name="Lind A.E."/>
            <person name="van Eijk R."/>
            <person name="Schleper C."/>
            <person name="Guy L."/>
            <person name="Ettema T.J."/>
        </authorList>
    </citation>
    <scope>NUCLEOTIDE SEQUENCE</scope>
</reference>
<organism evidence="8">
    <name type="scientific">marine sediment metagenome</name>
    <dbReference type="NCBI Taxonomy" id="412755"/>
    <lineage>
        <taxon>unclassified sequences</taxon>
        <taxon>metagenomes</taxon>
        <taxon>ecological metagenomes</taxon>
    </lineage>
</organism>
<dbReference type="Pfam" id="PF08281">
    <property type="entry name" value="Sigma70_r4_2"/>
    <property type="match status" value="1"/>
</dbReference>
<dbReference type="GO" id="GO:0016987">
    <property type="term" value="F:sigma factor activity"/>
    <property type="evidence" value="ECO:0007669"/>
    <property type="project" value="UniProtKB-KW"/>
</dbReference>
<dbReference type="Gene3D" id="1.10.10.10">
    <property type="entry name" value="Winged helix-like DNA-binding domain superfamily/Winged helix DNA-binding domain"/>
    <property type="match status" value="1"/>
</dbReference>
<accession>A0A0F8YIF7</accession>
<feature type="domain" description="RNA polymerase sigma-70 region 2" evidence="6">
    <location>
        <begin position="7"/>
        <end position="74"/>
    </location>
</feature>
<dbReference type="PANTHER" id="PTHR43133:SF8">
    <property type="entry name" value="RNA POLYMERASE SIGMA FACTOR HI_1459-RELATED"/>
    <property type="match status" value="1"/>
</dbReference>
<name>A0A0F8YIF7_9ZZZZ</name>
<dbReference type="InterPro" id="IPR013249">
    <property type="entry name" value="RNA_pol_sigma70_r4_t2"/>
</dbReference>
<dbReference type="PANTHER" id="PTHR43133">
    <property type="entry name" value="RNA POLYMERASE ECF-TYPE SIGMA FACTO"/>
    <property type="match status" value="1"/>
</dbReference>
<sequence length="178" mass="21368">EEAYRELVRQYQAKLFRIAYGITLDREESSDIVQDVFLRVYQHIHTFKGDSKFYFWLRRITINMCLNWHRRWKRRFRWRHQPLEKGEGENVVELGTESYSPETLYREKELEKILQEGLKTIPEDARTVFILKEMEGLSYEDIAGILKINKGTVSSRIFYARQKLKRSISSLLNQGETE</sequence>
<dbReference type="InterPro" id="IPR013324">
    <property type="entry name" value="RNA_pol_sigma_r3/r4-like"/>
</dbReference>
<dbReference type="InterPro" id="IPR036388">
    <property type="entry name" value="WH-like_DNA-bd_sf"/>
</dbReference>
<gene>
    <name evidence="8" type="ORF">LCGC14_2816050</name>
</gene>
<evidence type="ECO:0000256" key="5">
    <source>
        <dbReference type="ARBA" id="ARBA00023163"/>
    </source>
</evidence>
<keyword evidence="5" id="KW-0804">Transcription</keyword>
<comment type="caution">
    <text evidence="8">The sequence shown here is derived from an EMBL/GenBank/DDBJ whole genome shotgun (WGS) entry which is preliminary data.</text>
</comment>
<dbReference type="GO" id="GO:0006352">
    <property type="term" value="P:DNA-templated transcription initiation"/>
    <property type="evidence" value="ECO:0007669"/>
    <property type="project" value="InterPro"/>
</dbReference>
<evidence type="ECO:0000259" key="6">
    <source>
        <dbReference type="Pfam" id="PF04542"/>
    </source>
</evidence>
<dbReference type="InterPro" id="IPR039425">
    <property type="entry name" value="RNA_pol_sigma-70-like"/>
</dbReference>
<evidence type="ECO:0000256" key="2">
    <source>
        <dbReference type="ARBA" id="ARBA00023015"/>
    </source>
</evidence>
<dbReference type="GO" id="GO:0003677">
    <property type="term" value="F:DNA binding"/>
    <property type="evidence" value="ECO:0007669"/>
    <property type="project" value="UniProtKB-KW"/>
</dbReference>
<evidence type="ECO:0000256" key="1">
    <source>
        <dbReference type="ARBA" id="ARBA00010641"/>
    </source>
</evidence>
<feature type="non-terminal residue" evidence="8">
    <location>
        <position position="1"/>
    </location>
</feature>
<dbReference type="InterPro" id="IPR007627">
    <property type="entry name" value="RNA_pol_sigma70_r2"/>
</dbReference>